<dbReference type="SUPFAM" id="SSF103473">
    <property type="entry name" value="MFS general substrate transporter"/>
    <property type="match status" value="1"/>
</dbReference>
<feature type="transmembrane region" description="Helical" evidence="1">
    <location>
        <begin position="220"/>
        <end position="246"/>
    </location>
</feature>
<evidence type="ECO:0000313" key="4">
    <source>
        <dbReference type="Proteomes" id="UP000199398"/>
    </source>
</evidence>
<dbReference type="GO" id="GO:0005886">
    <property type="term" value="C:plasma membrane"/>
    <property type="evidence" value="ECO:0007669"/>
    <property type="project" value="TreeGrafter"/>
</dbReference>
<dbReference type="AlphaFoldDB" id="A0A1I4QUC0"/>
<feature type="transmembrane region" description="Helical" evidence="1">
    <location>
        <begin position="345"/>
        <end position="366"/>
    </location>
</feature>
<reference evidence="3 4" key="1">
    <citation type="submission" date="2016-10" db="EMBL/GenBank/DDBJ databases">
        <authorList>
            <person name="de Groot N.N."/>
        </authorList>
    </citation>
    <scope>NUCLEOTIDE SEQUENCE [LARGE SCALE GENOMIC DNA]</scope>
    <source>
        <strain evidence="3 4">CPCC 201259</strain>
    </source>
</reference>
<feature type="transmembrane region" description="Helical" evidence="1">
    <location>
        <begin position="292"/>
        <end position="325"/>
    </location>
</feature>
<dbReference type="Proteomes" id="UP000270697">
    <property type="component" value="Unassembled WGS sequence"/>
</dbReference>
<feature type="transmembrane region" description="Helical" evidence="1">
    <location>
        <begin position="150"/>
        <end position="171"/>
    </location>
</feature>
<dbReference type="STRING" id="455193.SAMN05421805_101256"/>
<protein>
    <submittedName>
        <fullName evidence="2">FSR family fosmidomycin resistance protein-like MFS transporter</fullName>
    </submittedName>
    <submittedName>
        <fullName evidence="3">MFS transporter, FSR family, fosmidomycin resistance protein</fullName>
    </submittedName>
</protein>
<dbReference type="CDD" id="cd17478">
    <property type="entry name" value="MFS_FsR"/>
    <property type="match status" value="1"/>
</dbReference>
<keyword evidence="1" id="KW-0472">Membrane</keyword>
<dbReference type="Proteomes" id="UP000199398">
    <property type="component" value="Unassembled WGS sequence"/>
</dbReference>
<proteinExistence type="predicted"/>
<dbReference type="PANTHER" id="PTHR43129">
    <property type="entry name" value="FOSMIDOMYCIN RESISTANCE PROTEIN"/>
    <property type="match status" value="1"/>
</dbReference>
<dbReference type="EMBL" id="FOUP01000001">
    <property type="protein sequence ID" value="SFM43303.1"/>
    <property type="molecule type" value="Genomic_DNA"/>
</dbReference>
<gene>
    <name evidence="2" type="ORF">ATL45_6737</name>
    <name evidence="3" type="ORF">SAMN05421805_101256</name>
</gene>
<accession>A0A1I4QUC0</accession>
<keyword evidence="1" id="KW-1133">Transmembrane helix</keyword>
<evidence type="ECO:0000256" key="1">
    <source>
        <dbReference type="SAM" id="Phobius"/>
    </source>
</evidence>
<feature type="transmembrane region" description="Helical" evidence="1">
    <location>
        <begin position="58"/>
        <end position="82"/>
    </location>
</feature>
<feature type="transmembrane region" description="Helical" evidence="1">
    <location>
        <begin position="111"/>
        <end position="129"/>
    </location>
</feature>
<feature type="transmembrane region" description="Helical" evidence="1">
    <location>
        <begin position="89"/>
        <end position="105"/>
    </location>
</feature>
<sequence>MAVYRKRDNACAFDDRPVMQKSNRPVGLLAVGHAGVDVYQGAVPAVIPFLVLERHYDYVAVSGIVLAATLLSSIVQPVFGALTDRVRMPWLLPVSMTTAGLGVALCGVGDSYVLAWLAVALSGLGVAAYHPEAARLARAASGGSHLAMSWFSLGGNIGFALAPLVVAPILSAGGLAASPWLIVPALLGALVTVIALRSITAATGSGAAAAARRGVDDWPVFLRLTAIIILRSVVYIGLSAFVALWAQQRAGGGEFTGAVALFVLFSGGAVGTLLGGRLAATWGRIRTLRTAYAATIPALAGVVYAPGALVHVFIGLVAVLLYVPFSLHVTLGQDYLPNRVGTASGVTLGLAVSVGGIASPVIGLLAEHTGLQTALAVLLVFPVLAWLLARTLPEPAALEAVASR</sequence>
<dbReference type="EMBL" id="RBXX01000002">
    <property type="protein sequence ID" value="RKT88304.1"/>
    <property type="molecule type" value="Genomic_DNA"/>
</dbReference>
<feature type="transmembrane region" description="Helical" evidence="1">
    <location>
        <begin position="373"/>
        <end position="389"/>
    </location>
</feature>
<dbReference type="GO" id="GO:0022857">
    <property type="term" value="F:transmembrane transporter activity"/>
    <property type="evidence" value="ECO:0007669"/>
    <property type="project" value="InterPro"/>
</dbReference>
<dbReference type="Pfam" id="PF07690">
    <property type="entry name" value="MFS_1"/>
    <property type="match status" value="1"/>
</dbReference>
<dbReference type="InterPro" id="IPR036259">
    <property type="entry name" value="MFS_trans_sf"/>
</dbReference>
<feature type="transmembrane region" description="Helical" evidence="1">
    <location>
        <begin position="26"/>
        <end position="52"/>
    </location>
</feature>
<dbReference type="InterPro" id="IPR011701">
    <property type="entry name" value="MFS"/>
</dbReference>
<keyword evidence="5" id="KW-1185">Reference proteome</keyword>
<feature type="transmembrane region" description="Helical" evidence="1">
    <location>
        <begin position="177"/>
        <end position="199"/>
    </location>
</feature>
<reference evidence="2 5" key="2">
    <citation type="submission" date="2018-10" db="EMBL/GenBank/DDBJ databases">
        <title>Sequencing the genomes of 1000 actinobacteria strains.</title>
        <authorList>
            <person name="Klenk H.-P."/>
        </authorList>
    </citation>
    <scope>NUCLEOTIDE SEQUENCE [LARGE SCALE GENOMIC DNA]</scope>
    <source>
        <strain evidence="2 5">DSM 45119</strain>
    </source>
</reference>
<name>A0A1I4QUC0_9PSEU</name>
<evidence type="ECO:0000313" key="3">
    <source>
        <dbReference type="EMBL" id="SFM43303.1"/>
    </source>
</evidence>
<organism evidence="3 4">
    <name type="scientific">Saccharopolyspora antimicrobica</name>
    <dbReference type="NCBI Taxonomy" id="455193"/>
    <lineage>
        <taxon>Bacteria</taxon>
        <taxon>Bacillati</taxon>
        <taxon>Actinomycetota</taxon>
        <taxon>Actinomycetes</taxon>
        <taxon>Pseudonocardiales</taxon>
        <taxon>Pseudonocardiaceae</taxon>
        <taxon>Saccharopolyspora</taxon>
    </lineage>
</organism>
<feature type="transmembrane region" description="Helical" evidence="1">
    <location>
        <begin position="258"/>
        <end position="280"/>
    </location>
</feature>
<evidence type="ECO:0000313" key="5">
    <source>
        <dbReference type="Proteomes" id="UP000270697"/>
    </source>
</evidence>
<keyword evidence="1" id="KW-0812">Transmembrane</keyword>
<evidence type="ECO:0000313" key="2">
    <source>
        <dbReference type="EMBL" id="RKT88304.1"/>
    </source>
</evidence>
<dbReference type="PANTHER" id="PTHR43129:SF1">
    <property type="entry name" value="FOSMIDOMYCIN RESISTANCE PROTEIN"/>
    <property type="match status" value="1"/>
</dbReference>
<dbReference type="Gene3D" id="1.20.1250.20">
    <property type="entry name" value="MFS general substrate transporter like domains"/>
    <property type="match status" value="2"/>
</dbReference>